<feature type="domain" description="Ribbon-helix-helix protein CopG" evidence="1">
    <location>
        <begin position="53"/>
        <end position="82"/>
    </location>
</feature>
<protein>
    <submittedName>
        <fullName evidence="2">Ribbon-helix-helix domain-containing protein</fullName>
    </submittedName>
</protein>
<sequence length="228" mass="26355">MWPFFRHHKKNNSEGYPAALDHRPRPMRFAQLVDGMGDFRDLGNHDTALKFWLPEPAAEAIKELCERNGDSMSEALRQFFAQHCYGIYAFQFMNEARPGLFRDPAPPMFSLARVETPPGKKRIDTYWVPELGKNVMPIKVWIPERMRSDLQALADHVGIKLSQYTREIVISRLLGHGTLPKRPEMIEAGPLPSAEEWCQGKPVPMQQVSREEYWSAAEGEMRTEWEDE</sequence>
<accession>A0AA49IYR8</accession>
<organism evidence="2">
    <name type="scientific">Candidatus Nitricoxidivorans perseverans</name>
    <dbReference type="NCBI Taxonomy" id="2975601"/>
    <lineage>
        <taxon>Bacteria</taxon>
        <taxon>Pseudomonadati</taxon>
        <taxon>Pseudomonadota</taxon>
        <taxon>Betaproteobacteria</taxon>
        <taxon>Nitrosomonadales</taxon>
        <taxon>Sterolibacteriaceae</taxon>
        <taxon>Candidatus Nitricoxidivorans</taxon>
    </lineage>
</organism>
<gene>
    <name evidence="2" type="ORF">OHM77_00970</name>
</gene>
<dbReference type="GO" id="GO:0006355">
    <property type="term" value="P:regulation of DNA-templated transcription"/>
    <property type="evidence" value="ECO:0007669"/>
    <property type="project" value="InterPro"/>
</dbReference>
<proteinExistence type="predicted"/>
<dbReference type="Proteomes" id="UP001234916">
    <property type="component" value="Chromosome"/>
</dbReference>
<dbReference type="InterPro" id="IPR002145">
    <property type="entry name" value="CopG"/>
</dbReference>
<dbReference type="KEGG" id="npv:OHM77_00970"/>
<reference evidence="2" key="1">
    <citation type="journal article" date="2023" name="Nat. Microbiol.">
        <title>Enrichment and characterization of a nitric oxide-reducing microbial community in a continuous bioreactor.</title>
        <authorList>
            <person name="Garrido-Amador P."/>
            <person name="Stortenbeker N."/>
            <person name="Wessels H.J.C.T."/>
            <person name="Speth D.R."/>
            <person name="Garcia-Heredia I."/>
            <person name="Kartal B."/>
        </authorList>
    </citation>
    <scope>NUCLEOTIDE SEQUENCE</scope>
    <source>
        <strain evidence="2">MAG1</strain>
    </source>
</reference>
<name>A0AA49IYR8_9PROT</name>
<dbReference type="Pfam" id="PF01402">
    <property type="entry name" value="RHH_1"/>
    <property type="match status" value="1"/>
</dbReference>
<dbReference type="AlphaFoldDB" id="A0AA49IYR8"/>
<evidence type="ECO:0000313" key="2">
    <source>
        <dbReference type="EMBL" id="WIM05894.1"/>
    </source>
</evidence>
<dbReference type="EMBL" id="CP107246">
    <property type="protein sequence ID" value="WIM05894.1"/>
    <property type="molecule type" value="Genomic_DNA"/>
</dbReference>
<evidence type="ECO:0000259" key="1">
    <source>
        <dbReference type="Pfam" id="PF01402"/>
    </source>
</evidence>